<reference evidence="1" key="1">
    <citation type="journal article" date="2018" name="J. ISSAAS">
        <title>Ultrasensitive capture of human herpes simplex virus genomes directly from clinical samples reveals extraordinarily limited evolution in cell culture.</title>
        <authorList>
            <person name="Greninger A.L."/>
            <person name="Roychoudhury P."/>
            <person name="Xie H."/>
            <person name="Casto A."/>
            <person name="Cent A."/>
            <person name="Pepper G."/>
            <person name="Koelle D.M."/>
            <person name="Huang M.-L."/>
            <person name="Wald A."/>
            <person name="Johnston C."/>
            <person name="Jerome K.R."/>
        </authorList>
    </citation>
    <scope>NUCLEOTIDE SEQUENCE</scope>
    <source>
        <strain evidence="1">HSV1-ORIGINAL-G10</strain>
    </source>
</reference>
<name>A0A2U9ABS6_HHV1</name>
<organismHost>
    <name type="scientific">Homo sapiens</name>
    <name type="common">Human</name>
    <dbReference type="NCBI Taxonomy" id="9606"/>
</organismHost>
<evidence type="ECO:0000313" key="1">
    <source>
        <dbReference type="EMBL" id="AWO71832.1"/>
    </source>
</evidence>
<accession>A0A2U9ABS6</accession>
<sequence>MANSTVRQMSMPGAEKLKLNAAMVFRDTAASAVHRKTPNSKAFVSTARAGPTTR</sequence>
<proteinExistence type="predicted"/>
<dbReference type="EMBL" id="MH160388">
    <property type="protein sequence ID" value="AWO71832.1"/>
    <property type="molecule type" value="Genomic_DNA"/>
</dbReference>
<protein>
    <submittedName>
        <fullName evidence="1">Uncharacterized protein</fullName>
    </submittedName>
</protein>
<organism evidence="1">
    <name type="scientific">Human herpesvirus 1</name>
    <name type="common">HHV-1</name>
    <name type="synonym">Human herpes simplex virus 1</name>
    <dbReference type="NCBI Taxonomy" id="10298"/>
    <lineage>
        <taxon>Viruses</taxon>
        <taxon>Duplodnaviria</taxon>
        <taxon>Heunggongvirae</taxon>
        <taxon>Peploviricota</taxon>
        <taxon>Herviviricetes</taxon>
        <taxon>Herpesvirales</taxon>
        <taxon>Orthoherpesviridae</taxon>
        <taxon>Alphaherpesvirinae</taxon>
        <taxon>Simplexvirus</taxon>
        <taxon>Simplexvirus humanalpha1</taxon>
    </lineage>
</organism>